<proteinExistence type="inferred from homology"/>
<dbReference type="PANTHER" id="PTHR11702:SF31">
    <property type="entry name" value="MITOCHONDRIAL RIBOSOME-ASSOCIATED GTPASE 2"/>
    <property type="match status" value="1"/>
</dbReference>
<dbReference type="EC" id="3.6.5.-" evidence="7"/>
<keyword evidence="7" id="KW-0479">Metal-binding</keyword>
<comment type="subunit">
    <text evidence="7">Monomer.</text>
</comment>
<dbReference type="AlphaFoldDB" id="A0A1G2P518"/>
<feature type="binding site" evidence="7">
    <location>
        <position position="171"/>
    </location>
    <ligand>
        <name>Mg(2+)</name>
        <dbReference type="ChEBI" id="CHEBI:18420"/>
    </ligand>
</feature>
<dbReference type="PROSITE" id="PS51883">
    <property type="entry name" value="OBG"/>
    <property type="match status" value="1"/>
</dbReference>
<evidence type="ECO:0000256" key="5">
    <source>
        <dbReference type="ARBA" id="ARBA00022842"/>
    </source>
</evidence>
<dbReference type="InterPro" id="IPR006073">
    <property type="entry name" value="GTP-bd"/>
</dbReference>
<dbReference type="PANTHER" id="PTHR11702">
    <property type="entry name" value="DEVELOPMENTALLY REGULATED GTP-BINDING PROTEIN-RELATED"/>
    <property type="match status" value="1"/>
</dbReference>
<feature type="coiled-coil region" evidence="8">
    <location>
        <begin position="242"/>
        <end position="269"/>
    </location>
</feature>
<dbReference type="SUPFAM" id="SSF52540">
    <property type="entry name" value="P-loop containing nucleoside triphosphate hydrolases"/>
    <property type="match status" value="1"/>
</dbReference>
<dbReference type="Pfam" id="PF01018">
    <property type="entry name" value="GTP1_OBG"/>
    <property type="match status" value="1"/>
</dbReference>
<dbReference type="Pfam" id="PF01926">
    <property type="entry name" value="MMR_HSR1"/>
    <property type="match status" value="1"/>
</dbReference>
<dbReference type="InterPro" id="IPR027417">
    <property type="entry name" value="P-loop_NTPase"/>
</dbReference>
<sequence>MFVDELKLYLKAGDGGDGVVRWLQEKGKDKMGPAGGNGGNGGSVYARGVRDPGLLFRYRHKKEFVAASGQDGMKKNMYGKNAPDLIVDFPVGTVITNLTDGSTYEILKEDQPILLLKGGRGGLGNKEFKSSVNRSPREFTEGKPGEDADFYIELRLIVDAGLVGLPNAGKSSLLNSITNSSAKVGGYEFTTLEPNLGSFYGYTIADIPGLIEGASQGKGLGYKFLRHIKRTKLIVHCISLENNSLTDTYNIIRKELESYDDELAKKEEIIILTKSDLVDKTTLDRGIKEMKKFNGNILTATVYDDKAVKKLADALVKILKKT</sequence>
<keyword evidence="4 7" id="KW-0378">Hydrolase</keyword>
<organism evidence="11 12">
    <name type="scientific">Candidatus Taylorbacteria bacterium RIFCSPLOWO2_12_FULL_43_20</name>
    <dbReference type="NCBI Taxonomy" id="1802332"/>
    <lineage>
        <taxon>Bacteria</taxon>
        <taxon>Candidatus Tayloriibacteriota</taxon>
    </lineage>
</organism>
<keyword evidence="8" id="KW-0175">Coiled coil</keyword>
<dbReference type="PIRSF" id="PIRSF002401">
    <property type="entry name" value="GTP_bd_Obg/CgtA"/>
    <property type="match status" value="1"/>
</dbReference>
<dbReference type="Proteomes" id="UP000177269">
    <property type="component" value="Unassembled WGS sequence"/>
</dbReference>
<feature type="binding site" evidence="7">
    <location>
        <begin position="189"/>
        <end position="193"/>
    </location>
    <ligand>
        <name>GTP</name>
        <dbReference type="ChEBI" id="CHEBI:37565"/>
    </ligand>
</feature>
<comment type="subcellular location">
    <subcellularLocation>
        <location evidence="7">Cytoplasm</location>
    </subcellularLocation>
</comment>
<comment type="similarity">
    <text evidence="1 7">Belongs to the TRAFAC class OBG-HflX-like GTPase superfamily. OBG GTPase family.</text>
</comment>
<keyword evidence="6 7" id="KW-0342">GTP-binding</keyword>
<dbReference type="GO" id="GO:0000287">
    <property type="term" value="F:magnesium ion binding"/>
    <property type="evidence" value="ECO:0007669"/>
    <property type="project" value="InterPro"/>
</dbReference>
<dbReference type="InterPro" id="IPR006169">
    <property type="entry name" value="GTP1_OBG_dom"/>
</dbReference>
<dbReference type="FunFam" id="2.70.210.12:FF:000001">
    <property type="entry name" value="GTPase Obg"/>
    <property type="match status" value="1"/>
</dbReference>
<feature type="binding site" evidence="7">
    <location>
        <begin position="164"/>
        <end position="171"/>
    </location>
    <ligand>
        <name>GTP</name>
        <dbReference type="ChEBI" id="CHEBI:37565"/>
    </ligand>
</feature>
<dbReference type="SUPFAM" id="SSF82051">
    <property type="entry name" value="Obg GTP-binding protein N-terminal domain"/>
    <property type="match status" value="1"/>
</dbReference>
<feature type="binding site" evidence="7">
    <location>
        <begin position="273"/>
        <end position="276"/>
    </location>
    <ligand>
        <name>GTP</name>
        <dbReference type="ChEBI" id="CHEBI:37565"/>
    </ligand>
</feature>
<keyword evidence="5 7" id="KW-0460">Magnesium</keyword>
<comment type="cofactor">
    <cofactor evidence="7">
        <name>Mg(2+)</name>
        <dbReference type="ChEBI" id="CHEBI:18420"/>
    </cofactor>
</comment>
<name>A0A1G2P518_9BACT</name>
<dbReference type="InterPro" id="IPR006074">
    <property type="entry name" value="GTP1-OBG_CS"/>
</dbReference>
<dbReference type="GO" id="GO:0005737">
    <property type="term" value="C:cytoplasm"/>
    <property type="evidence" value="ECO:0007669"/>
    <property type="project" value="UniProtKB-SubCell"/>
</dbReference>
<dbReference type="InterPro" id="IPR036726">
    <property type="entry name" value="GTP1_OBG_dom_sf"/>
</dbReference>
<comment type="caution">
    <text evidence="11">The sequence shown here is derived from an EMBL/GenBank/DDBJ whole genome shotgun (WGS) entry which is preliminary data.</text>
</comment>
<gene>
    <name evidence="7" type="primary">obg</name>
    <name evidence="11" type="ORF">A3G52_03275</name>
</gene>
<reference evidence="11 12" key="1">
    <citation type="journal article" date="2016" name="Nat. Commun.">
        <title>Thousands of microbial genomes shed light on interconnected biogeochemical processes in an aquifer system.</title>
        <authorList>
            <person name="Anantharaman K."/>
            <person name="Brown C.T."/>
            <person name="Hug L.A."/>
            <person name="Sharon I."/>
            <person name="Castelle C.J."/>
            <person name="Probst A.J."/>
            <person name="Thomas B.C."/>
            <person name="Singh A."/>
            <person name="Wilkins M.J."/>
            <person name="Karaoz U."/>
            <person name="Brodie E.L."/>
            <person name="Williams K.H."/>
            <person name="Hubbard S.S."/>
            <person name="Banfield J.F."/>
        </authorList>
    </citation>
    <scope>NUCLEOTIDE SEQUENCE [LARGE SCALE GENOMIC DNA]</scope>
</reference>
<feature type="binding site" evidence="7">
    <location>
        <begin position="206"/>
        <end position="209"/>
    </location>
    <ligand>
        <name>GTP</name>
        <dbReference type="ChEBI" id="CHEBI:37565"/>
    </ligand>
</feature>
<evidence type="ECO:0000256" key="1">
    <source>
        <dbReference type="ARBA" id="ARBA00007699"/>
    </source>
</evidence>
<evidence type="ECO:0000256" key="3">
    <source>
        <dbReference type="ARBA" id="ARBA00022741"/>
    </source>
</evidence>
<evidence type="ECO:0000259" key="9">
    <source>
        <dbReference type="PROSITE" id="PS51710"/>
    </source>
</evidence>
<dbReference type="CDD" id="cd01898">
    <property type="entry name" value="Obg"/>
    <property type="match status" value="1"/>
</dbReference>
<dbReference type="InterPro" id="IPR031167">
    <property type="entry name" value="G_OBG"/>
</dbReference>
<evidence type="ECO:0000313" key="12">
    <source>
        <dbReference type="Proteomes" id="UP000177269"/>
    </source>
</evidence>
<feature type="domain" description="Obg" evidence="10">
    <location>
        <begin position="1"/>
        <end position="157"/>
    </location>
</feature>
<comment type="function">
    <text evidence="7">An essential GTPase which binds GTP, GDP and possibly (p)ppGpp with moderate affinity, with high nucleotide exchange rates and a fairly low GTP hydrolysis rate. Plays a role in control of the cell cycle, stress response, ribosome biogenesis and in those bacteria that undergo differentiation, in morphogenesis control.</text>
</comment>
<evidence type="ECO:0000256" key="8">
    <source>
        <dbReference type="SAM" id="Coils"/>
    </source>
</evidence>
<dbReference type="NCBIfam" id="NF008956">
    <property type="entry name" value="PRK12299.1"/>
    <property type="match status" value="1"/>
</dbReference>
<keyword evidence="3 7" id="KW-0547">Nucleotide-binding</keyword>
<dbReference type="Gene3D" id="3.40.50.300">
    <property type="entry name" value="P-loop containing nucleotide triphosphate hydrolases"/>
    <property type="match status" value="1"/>
</dbReference>
<feature type="binding site" evidence="7">
    <location>
        <position position="191"/>
    </location>
    <ligand>
        <name>Mg(2+)</name>
        <dbReference type="ChEBI" id="CHEBI:18420"/>
    </ligand>
</feature>
<dbReference type="NCBIfam" id="TIGR02729">
    <property type="entry name" value="Obg_CgtA"/>
    <property type="match status" value="1"/>
</dbReference>
<evidence type="ECO:0000256" key="7">
    <source>
        <dbReference type="HAMAP-Rule" id="MF_01454"/>
    </source>
</evidence>
<evidence type="ECO:0000256" key="6">
    <source>
        <dbReference type="ARBA" id="ARBA00023134"/>
    </source>
</evidence>
<dbReference type="HAMAP" id="MF_01454">
    <property type="entry name" value="GTPase_Obg"/>
    <property type="match status" value="1"/>
</dbReference>
<dbReference type="GO" id="GO:0003924">
    <property type="term" value="F:GTPase activity"/>
    <property type="evidence" value="ECO:0007669"/>
    <property type="project" value="UniProtKB-UniRule"/>
</dbReference>
<dbReference type="InterPro" id="IPR014100">
    <property type="entry name" value="GTP-bd_Obg/CgtA"/>
</dbReference>
<accession>A0A1G2P518</accession>
<dbReference type="InterPro" id="IPR045086">
    <property type="entry name" value="OBG_GTPase"/>
</dbReference>
<dbReference type="EMBL" id="MHSK01000006">
    <property type="protein sequence ID" value="OHA42799.1"/>
    <property type="molecule type" value="Genomic_DNA"/>
</dbReference>
<evidence type="ECO:0000256" key="2">
    <source>
        <dbReference type="ARBA" id="ARBA00022490"/>
    </source>
</evidence>
<evidence type="ECO:0000313" key="11">
    <source>
        <dbReference type="EMBL" id="OHA42799.1"/>
    </source>
</evidence>
<evidence type="ECO:0000256" key="4">
    <source>
        <dbReference type="ARBA" id="ARBA00022801"/>
    </source>
</evidence>
<dbReference type="GO" id="GO:0042254">
    <property type="term" value="P:ribosome biogenesis"/>
    <property type="evidence" value="ECO:0007669"/>
    <property type="project" value="UniProtKB-UniRule"/>
</dbReference>
<dbReference type="PROSITE" id="PS51710">
    <property type="entry name" value="G_OBG"/>
    <property type="match status" value="1"/>
</dbReference>
<dbReference type="Gene3D" id="2.70.210.12">
    <property type="entry name" value="GTP1/OBG domain"/>
    <property type="match status" value="1"/>
</dbReference>
<dbReference type="PRINTS" id="PR00326">
    <property type="entry name" value="GTP1OBG"/>
</dbReference>
<feature type="domain" description="OBG-type G" evidence="9">
    <location>
        <begin position="158"/>
        <end position="322"/>
    </location>
</feature>
<protein>
    <recommendedName>
        <fullName evidence="7">GTPase Obg</fullName>
        <ecNumber evidence="7">3.6.5.-</ecNumber>
    </recommendedName>
    <alternativeName>
        <fullName evidence="7">GTP-binding protein Obg</fullName>
    </alternativeName>
</protein>
<dbReference type="GO" id="GO:0005525">
    <property type="term" value="F:GTP binding"/>
    <property type="evidence" value="ECO:0007669"/>
    <property type="project" value="UniProtKB-UniRule"/>
</dbReference>
<dbReference type="PROSITE" id="PS00905">
    <property type="entry name" value="GTP1_OBG"/>
    <property type="match status" value="1"/>
</dbReference>
<feature type="binding site" evidence="7">
    <location>
        <begin position="301"/>
        <end position="303"/>
    </location>
    <ligand>
        <name>GTP</name>
        <dbReference type="ChEBI" id="CHEBI:37565"/>
    </ligand>
</feature>
<keyword evidence="2 7" id="KW-0963">Cytoplasm</keyword>
<evidence type="ECO:0000259" key="10">
    <source>
        <dbReference type="PROSITE" id="PS51883"/>
    </source>
</evidence>